<feature type="compositionally biased region" description="Polar residues" evidence="6">
    <location>
        <begin position="1535"/>
        <end position="1562"/>
    </location>
</feature>
<feature type="compositionally biased region" description="Polar residues" evidence="6">
    <location>
        <begin position="1779"/>
        <end position="1835"/>
    </location>
</feature>
<feature type="compositionally biased region" description="Basic and acidic residues" evidence="6">
    <location>
        <begin position="2089"/>
        <end position="2113"/>
    </location>
</feature>
<organism evidence="8 9">
    <name type="scientific">Poecilia formosa</name>
    <name type="common">Amazon molly</name>
    <name type="synonym">Limia formosa</name>
    <dbReference type="NCBI Taxonomy" id="48698"/>
    <lineage>
        <taxon>Eukaryota</taxon>
        <taxon>Metazoa</taxon>
        <taxon>Chordata</taxon>
        <taxon>Craniata</taxon>
        <taxon>Vertebrata</taxon>
        <taxon>Euteleostomi</taxon>
        <taxon>Actinopterygii</taxon>
        <taxon>Neopterygii</taxon>
        <taxon>Teleostei</taxon>
        <taxon>Neoteleostei</taxon>
        <taxon>Acanthomorphata</taxon>
        <taxon>Ovalentaria</taxon>
        <taxon>Atherinomorphae</taxon>
        <taxon>Cyprinodontiformes</taxon>
        <taxon>Poeciliidae</taxon>
        <taxon>Poeciliinae</taxon>
        <taxon>Poecilia</taxon>
    </lineage>
</organism>
<sequence>MSRHKRNFHCFNAVGGEGSHKSSHPLDHHTTWLPKIPQRGMAAYHELEQECCLCPACRPAHTLDDVENQLLPFYHAHPPYHHHHHPHQYVLSGPSRHEETHSTSDCHLHHQRYNKKIVLVKNSDPSFRKTVILHLRGLRSFGLFLEEVSELMQYHIRKLYTQEGCKIDSVQSLLQCPGVLVCVGREPFHPLVMEDFEKTSSCKLPKLSEQYLDPICDSMSSKASDSLTFGLATKTSIIFPNLGDDKRATKHSVSSDKSVPDGRDSPDFVSSCPPSGNGVREDDIEKRVRVNKDGSLSMEMKVCFRLPNDETLHWSTTVKKTAGRTYDHIKAHNDPNLAQISDANCSESEIMSADEAYFTQHYQGRKEKPHCPYCCSHCQGYETWKNVPGAHGARRCSHTSSSSASSRRVVSRKTVIEKQTMSRSSEELADHVVETCITESIEAAEMVEFCTIQSCHCGQPEGVQIEPKEKNTTKDLEEGWMEKVESSAMSVKSHAAWSSSKLEEIHKVDCSEEERGSKSAMSVNSNASTNCNSAVPDVSTEGFQAGDDKEKKERTPSSLSVKSFKSTKSVKAPPQHQPEEDEDDSELRTQSSLSALSIKSEKSVKSNISAKSNKLNQTKDYYCDITETPDTSEARTSSVASEASAGSKSAIATEQNSCGDDGTSERAGSVRSVKSGKSHTSVASLKSKTSQVSTTHSGNLCDERNDLHATAGRSSCMSGDVADEEQRGPSAMSAKSNVTTESTFSKASGKSNLSKQSDAVVESNISLRSGRTNGSTCTQAADATESFLRDSEEMNPENRAENCTSAKSAESQTVRPASAKSATSTKSKKSTKSTKSNTSNPERALSVLSVRSTKSTISIDSTKSKCSIHDRQEESYSQENDTEQLLERPTSKGSHVSERSVKSAERPCGVLSDKSKVSDVESCASVEISDNVDRENATEQRALSALSTETVRSTTSAKSTKAAEHDELHKNITNNGEMVERAASNMSGRSEKSTTSNISTVSKRSKTKSNKSMHSTRGEEDGTPINKEERRKHGEERPPSSMSAKSIQSCVSEISMKSAGRTPSSAKTSTAEACSGKCPDESNIEEAQARAESVMSSKTERSASSAKSNKSKGLGSGADENKVNDNRHVERSPSNLSVRSEKSTKSNASKGSKRLKVSKICLENEGVNSEEKGNGSEDKPLSPRSVRSNTSIKSNKSKCCTDAKTSDNFNSDIKNDKEVNTERAPSRTSTISIQSSVSEISTKSEERAASGLSEISHASVMSDLKNISEVPSEIHAPPDEVGSEEDEERTSVMSVKSINSSVSDKSTKSAKSNASKRSVKSECERCDDEHEYLERSPSSTSTKSVVSHISKKSAKSANRPPSASSAKSAKSDTSAKTVKSNISDAMSGKTVESQERTNSVLSSKTAKSTTSTKSPKVKEHTSPTEEDDGEHEDRNLSSMSARSVTSAKSNISKVSQESKASAVTCELSAKSGNEDDCQEEHNENRSMSSMSIHSVKSDISARSDTNRTGERTDNKASQDRSESAMSATEVERPASNLSVNSAKSTMSNVTGTSTKSKTSNIPSAHEQEITASDTEEEGNSSSSQLTESNVSGCSKKSRCSDVAAARSIETPSGDNNDETMQDRAESCTSVKTGCSHVSERSTGSKAFSQANEEVDEHKKRKESASNTLPAELAKSLSTESERSVKSSGSNTDGVPDEDYVAESNSIAERAGSRVSDRSAKSKSSTKSKRPTGGDLGKENSKEESLERARSCMSTSSVTESVEQVTSTRSSKPNILRISATASQVSDTTLNDENTNERSSSNISTNVKTSSRVTTPSEVTSVDGTSNGEGKTQRPPSTLSARSAKSSKSSKSTKSSKLQISNKPDDKISVEDMKRTPSKSSIKSTISRHSDGGSNNSEILAISPENVADENTGDTEIKTLSPVSAKSLKTNVSSVSTKSKVSYSQKAKEEDQSQRSHSVLSIKSDTSSRTIQSNGSCITPREEMGMDEDSESTSEAKSTKSDPSEALSRSEVPSVTIEESEDRSPTATSSMSKASGRSKKSRTSEIHGSKSSKKSQSSLSVHSHVSKNATDVTTASVVPENTEESVTPSEVKEGPADKKSSKTNRSREQGKEDAGICLNKHPVICHADSDESDLSQTLSCSDKEICETSSPGKSKSHVSDRIVNGSVEATDTVSDKSDTGSKHKEKNDASDFELVPSILPNTSPTEVVNEWLKTLPTERVLYEMEELNENSDGVKDNVAAEETDTAENAEKNESEAENSKEVNGVDNVQNDCQTCLETPTEGNTCTQREDDSAKFNSSIQVMKVLLNPKLDRCNSLPEISPVYGRKLSTSAQGLLDCLVKLQLIDHDPKNANEKNERYQELMSILQSLWLSNPSEEEHIQNTNDHHSVEGEYNHTSSSGVDVNSGSTGSGKSSDGVKSSNNVNVDGSQPQNSLLEKTYKETDAQWKPETEEVNQEEEDPATDETIRSNDSPREPPETPSSSNKSSGESSSNDENLSKKLSQDSDPVWVLTLLNKIERQFMMHYVGAMKELKVRWSLGDTDQLDTMIDELKTEVHNKIQISINREVRKIQGRAGLPRPPTEATPRTSNKQREERRRGVKLKFQQSMDSQGEKSDSTTGTLYSDQRGENIDEYCPCETCVEQNFNSTPPLSVEVRRTAPVVMDYDLKRILLEKTASDCAAPCRNDDDTMTAETLVEKVIIGAIKEVEINKMQQVGEEAFEFTAGEKEADDACQDDRTTIEESVKVFAVDNEEEETGKAGVERPGSESGAIHAEETASEEVTDDAITPRGQSGFDVNSETAEKDTDMLSSISEDKDKEEVTGAMPVQSKEETEKDVSVDASSSTSSTKLETSQEDEKKDWVKLRRRLLPSVQIIGRMKNKKQSLMTAENNEMVKDQTEEEEESETETDVVQQTITLSENEPLEEIECSETEDKEPAVEVSVAQTSDVKSSEEKNEESFLEEDEKEAMETSSVATSEHNPVAILTDQKSDMEEVGEGTGTTNDQDAAEESGGSSDEDESEDEREATINELSSIQEEETTGDELSITMGYKGTKKNDEAESEVQASEREEFEEDSTVGQEETISPVNSNDSPDESEAAAAESSGESDEGSTTEDETDVKKQTAVTGEDETVIAASPEKANEAGQVNPQEDPDAEVRKGSLTKSEDENEESEIAISEHKSEKDSAEEEGTDTDEEKLPAVSADEFADENGDSSTEDESSEEDNKEATTEDEISTHKEIFPAQNGESKDAIAEEEATAERTENEEAGTVDDEKTGTASESDSAEDINGTTNDDDNAEENDDMSSERSIECAENQTKDEQTGEGATAECTSVHKFEEAEEEEVVDCKEDTDTTEDESGKGEVEETTSRQGSDSVDETNEEKEDKLKEEQSIEATDAEEEDTVKSKSDSVEGNNASSNDETSAAETEHEIDKAYNVANEKEPEQASGGEESDVSSETDPESAIEGSSKAVSENESEAEGSSSAIDDENSANNLKAGKEEKSKEDTTPPEESESVENESDSESKCEDCSEAVTEGQDSVKDSEKEDEDTDTPAEGWSGSLGDSADGEDEAEEDSEPEEDTADGEKPFVADKLGSLDATKKTAKKTLLIPLDALMKERAESEDGAFADIEDSETDMHDQDDVTSLESKSLKK</sequence>
<feature type="compositionally biased region" description="Acidic residues" evidence="6">
    <location>
        <begin position="3177"/>
        <end position="3187"/>
    </location>
</feature>
<dbReference type="EMBL" id="AYCK01005109">
    <property type="status" value="NOT_ANNOTATED_CDS"/>
    <property type="molecule type" value="Genomic_DNA"/>
</dbReference>
<feature type="compositionally biased region" description="Polar residues" evidence="6">
    <location>
        <begin position="1954"/>
        <end position="1976"/>
    </location>
</feature>
<feature type="domain" description="Doublecortin" evidence="7">
    <location>
        <begin position="115"/>
        <end position="194"/>
    </location>
</feature>
<feature type="compositionally biased region" description="Polar residues" evidence="6">
    <location>
        <begin position="939"/>
        <end position="959"/>
    </location>
</feature>
<evidence type="ECO:0000256" key="5">
    <source>
        <dbReference type="ARBA" id="ARBA00023273"/>
    </source>
</evidence>
<feature type="compositionally biased region" description="Basic and acidic residues" evidence="6">
    <location>
        <begin position="2462"/>
        <end position="2474"/>
    </location>
</feature>
<feature type="compositionally biased region" description="Basic and acidic residues" evidence="6">
    <location>
        <begin position="1319"/>
        <end position="1334"/>
    </location>
</feature>
<feature type="compositionally biased region" description="Basic and acidic residues" evidence="6">
    <location>
        <begin position="2435"/>
        <end position="2448"/>
    </location>
</feature>
<feature type="compositionally biased region" description="Polar residues" evidence="6">
    <location>
        <begin position="628"/>
        <end position="658"/>
    </location>
</feature>
<feature type="compositionally biased region" description="Polar residues" evidence="6">
    <location>
        <begin position="2904"/>
        <end position="2914"/>
    </location>
</feature>
<feature type="compositionally biased region" description="Basic and acidic residues" evidence="6">
    <location>
        <begin position="2752"/>
        <end position="2761"/>
    </location>
</feature>
<dbReference type="PANTHER" id="PTHR23005">
    <property type="entry name" value="RETINITIS PIGMENTOSA 1 PROTEIN"/>
    <property type="match status" value="1"/>
</dbReference>
<feature type="compositionally biased region" description="Acidic residues" evidence="6">
    <location>
        <begin position="2893"/>
        <end position="2903"/>
    </location>
</feature>
<feature type="compositionally biased region" description="Low complexity" evidence="6">
    <location>
        <begin position="1877"/>
        <end position="1886"/>
    </location>
</feature>
<dbReference type="OMA" id="NNVEYKG"/>
<feature type="compositionally biased region" description="Acidic residues" evidence="6">
    <location>
        <begin position="2916"/>
        <end position="2928"/>
    </location>
</feature>
<feature type="compositionally biased region" description="Polar residues" evidence="6">
    <location>
        <begin position="605"/>
        <end position="619"/>
    </location>
</feature>
<reference evidence="8" key="3">
    <citation type="submission" date="2025-09" db="UniProtKB">
        <authorList>
            <consortium name="Ensembl"/>
        </authorList>
    </citation>
    <scope>IDENTIFICATION</scope>
</reference>
<feature type="compositionally biased region" description="Polar residues" evidence="6">
    <location>
        <begin position="1061"/>
        <end position="1072"/>
    </location>
</feature>
<feature type="compositionally biased region" description="Basic and acidic residues" evidence="6">
    <location>
        <begin position="2824"/>
        <end position="2833"/>
    </location>
</feature>
<feature type="compositionally biased region" description="Low complexity" evidence="6">
    <location>
        <begin position="852"/>
        <end position="865"/>
    </location>
</feature>
<accession>A0A087XVW1</accession>
<feature type="compositionally biased region" description="Acidic residues" evidence="6">
    <location>
        <begin position="3009"/>
        <end position="3018"/>
    </location>
</feature>
<evidence type="ECO:0000256" key="2">
    <source>
        <dbReference type="ARBA" id="ARBA00004496"/>
    </source>
</evidence>
<feature type="compositionally biased region" description="Basic and acidic residues" evidence="6">
    <location>
        <begin position="2374"/>
        <end position="2391"/>
    </location>
</feature>
<feature type="compositionally biased region" description="Basic and acidic residues" evidence="6">
    <location>
        <begin position="1710"/>
        <end position="1719"/>
    </location>
</feature>
<feature type="region of interest" description="Disordered" evidence="6">
    <location>
        <begin position="2374"/>
        <end position="2499"/>
    </location>
</feature>
<feature type="compositionally biased region" description="Basic and acidic residues" evidence="6">
    <location>
        <begin position="3335"/>
        <end position="3357"/>
    </location>
</feature>
<feature type="compositionally biased region" description="Polar residues" evidence="6">
    <location>
        <begin position="1579"/>
        <end position="1594"/>
    </location>
</feature>
<feature type="compositionally biased region" description="Acidic residues" evidence="6">
    <location>
        <begin position="3283"/>
        <end position="3294"/>
    </location>
</feature>
<feature type="compositionally biased region" description="Polar residues" evidence="6">
    <location>
        <begin position="1291"/>
        <end position="1302"/>
    </location>
</feature>
<feature type="compositionally biased region" description="Basic and acidic residues" evidence="6">
    <location>
        <begin position="3295"/>
        <end position="3311"/>
    </location>
</feature>
<feature type="compositionally biased region" description="Basic and acidic residues" evidence="6">
    <location>
        <begin position="2172"/>
        <end position="2188"/>
    </location>
</feature>
<feature type="compositionally biased region" description="Low complexity" evidence="6">
    <location>
        <begin position="1925"/>
        <end position="1944"/>
    </location>
</feature>
<keyword evidence="5" id="KW-0966">Cell projection</keyword>
<evidence type="ECO:0000256" key="3">
    <source>
        <dbReference type="ARBA" id="ARBA00022490"/>
    </source>
</evidence>
<evidence type="ECO:0000256" key="4">
    <source>
        <dbReference type="ARBA" id="ARBA00022737"/>
    </source>
</evidence>
<evidence type="ECO:0000256" key="6">
    <source>
        <dbReference type="SAM" id="MobiDB-lite"/>
    </source>
</evidence>
<feature type="compositionally biased region" description="Polar residues" evidence="6">
    <location>
        <begin position="1436"/>
        <end position="1461"/>
    </location>
</feature>
<dbReference type="SMART" id="SM00537">
    <property type="entry name" value="DCX"/>
    <property type="match status" value="1"/>
</dbReference>
<feature type="compositionally biased region" description="Polar residues" evidence="6">
    <location>
        <begin position="3400"/>
        <end position="3414"/>
    </location>
</feature>
<feature type="compositionally biased region" description="Polar residues" evidence="6">
    <location>
        <begin position="519"/>
        <end position="533"/>
    </location>
</feature>
<feature type="compositionally biased region" description="Polar residues" evidence="6">
    <location>
        <begin position="2024"/>
        <end position="2034"/>
    </location>
</feature>
<dbReference type="Pfam" id="PF03607">
    <property type="entry name" value="DCX"/>
    <property type="match status" value="1"/>
</dbReference>
<dbReference type="GO" id="GO:0035556">
    <property type="term" value="P:intracellular signal transduction"/>
    <property type="evidence" value="ECO:0007669"/>
    <property type="project" value="InterPro"/>
</dbReference>
<feature type="compositionally biased region" description="Basic and acidic residues" evidence="6">
    <location>
        <begin position="3415"/>
        <end position="3433"/>
    </location>
</feature>
<feature type="compositionally biased region" description="Polar residues" evidence="6">
    <location>
        <begin position="2964"/>
        <end position="2973"/>
    </location>
</feature>
<evidence type="ECO:0000313" key="8">
    <source>
        <dbReference type="Ensembl" id="ENSPFOP00000009914.1"/>
    </source>
</evidence>
<feature type="region of interest" description="Disordered" evidence="6">
    <location>
        <begin position="2743"/>
        <end position="2855"/>
    </location>
</feature>
<dbReference type="GeneTree" id="ENSGT00940000154242"/>
<feature type="compositionally biased region" description="Low complexity" evidence="6">
    <location>
        <begin position="2477"/>
        <end position="2492"/>
    </location>
</feature>
<dbReference type="Gene3D" id="3.10.20.230">
    <property type="entry name" value="Doublecortin domain"/>
    <property type="match status" value="1"/>
</dbReference>
<name>A0A087XVW1_POEFO</name>
<dbReference type="GO" id="GO:0042461">
    <property type="term" value="P:photoreceptor cell development"/>
    <property type="evidence" value="ECO:0007669"/>
    <property type="project" value="TreeGrafter"/>
</dbReference>
<feature type="compositionally biased region" description="Low complexity" evidence="6">
    <location>
        <begin position="2053"/>
        <end position="2066"/>
    </location>
</feature>
<evidence type="ECO:0000259" key="7">
    <source>
        <dbReference type="PROSITE" id="PS50309"/>
    </source>
</evidence>
<feature type="compositionally biased region" description="Low complexity" evidence="6">
    <location>
        <begin position="1753"/>
        <end position="1770"/>
    </location>
</feature>
<feature type="compositionally biased region" description="Low complexity" evidence="6">
    <location>
        <begin position="2834"/>
        <end position="2844"/>
    </location>
</feature>
<feature type="compositionally biased region" description="Low complexity" evidence="6">
    <location>
        <begin position="1355"/>
        <end position="1380"/>
    </location>
</feature>
<feature type="compositionally biased region" description="Polar residues" evidence="6">
    <location>
        <begin position="1640"/>
        <end position="1651"/>
    </location>
</feature>
<feature type="compositionally biased region" description="Basic and acidic residues" evidence="6">
    <location>
        <begin position="1169"/>
        <end position="1181"/>
    </location>
</feature>
<feature type="compositionally biased region" description="Basic and acidic residues" evidence="6">
    <location>
        <begin position="961"/>
        <end position="970"/>
    </location>
</feature>
<dbReference type="Ensembl" id="ENSPFOT00000009929.1">
    <property type="protein sequence ID" value="ENSPFOP00000009914.1"/>
    <property type="gene ID" value="ENSPFOG00000009944.1"/>
</dbReference>
<feature type="compositionally biased region" description="Basic and acidic residues" evidence="6">
    <location>
        <begin position="787"/>
        <end position="800"/>
    </location>
</feature>
<feature type="compositionally biased region" description="Polar residues" evidence="6">
    <location>
        <begin position="3070"/>
        <end position="3084"/>
    </location>
</feature>
<reference evidence="9" key="1">
    <citation type="submission" date="2013-10" db="EMBL/GenBank/DDBJ databases">
        <authorList>
            <person name="Schartl M."/>
            <person name="Warren W."/>
        </authorList>
    </citation>
    <scope>NUCLEOTIDE SEQUENCE [LARGE SCALE GENOMIC DNA]</scope>
    <source>
        <strain evidence="9">female</strain>
    </source>
</reference>
<feature type="compositionally biased region" description="Polar residues" evidence="6">
    <location>
        <begin position="1226"/>
        <end position="1241"/>
    </location>
</feature>
<feature type="compositionally biased region" description="Low complexity" evidence="6">
    <location>
        <begin position="1336"/>
        <end position="1348"/>
    </location>
</feature>
<feature type="compositionally biased region" description="Acidic residues" evidence="6">
    <location>
        <begin position="3098"/>
        <end position="3110"/>
    </location>
</feature>
<keyword evidence="4" id="KW-0677">Repeat</keyword>
<feature type="compositionally biased region" description="Basic and acidic residues" evidence="6">
    <location>
        <begin position="885"/>
        <end position="905"/>
    </location>
</feature>
<dbReference type="InterPro" id="IPR036572">
    <property type="entry name" value="Doublecortin_dom_sf"/>
</dbReference>
<dbReference type="eggNOG" id="KOG3757">
    <property type="taxonomic scope" value="Eukaryota"/>
</dbReference>
<comment type="subcellular location">
    <subcellularLocation>
        <location evidence="1">Cell projection</location>
    </subcellularLocation>
    <subcellularLocation>
        <location evidence="2">Cytoplasm</location>
    </subcellularLocation>
</comment>
<feature type="compositionally biased region" description="Basic and acidic residues" evidence="6">
    <location>
        <begin position="3238"/>
        <end position="3255"/>
    </location>
</feature>
<dbReference type="PROSITE" id="PS50309">
    <property type="entry name" value="DC"/>
    <property type="match status" value="1"/>
</dbReference>
<feature type="compositionally biased region" description="Polar residues" evidence="6">
    <location>
        <begin position="733"/>
        <end position="781"/>
    </location>
</feature>
<dbReference type="SUPFAM" id="SSF89837">
    <property type="entry name" value="Doublecortin (DC)"/>
    <property type="match status" value="1"/>
</dbReference>
<dbReference type="Proteomes" id="UP000028760">
    <property type="component" value="Unassembled WGS sequence"/>
</dbReference>
<feature type="compositionally biased region" description="Polar residues" evidence="6">
    <location>
        <begin position="801"/>
        <end position="815"/>
    </location>
</feature>
<protein>
    <submittedName>
        <fullName evidence="8">Rp1 like 1b</fullName>
    </submittedName>
</protein>
<feature type="compositionally biased region" description="Basic and acidic residues" evidence="6">
    <location>
        <begin position="1495"/>
        <end position="1522"/>
    </location>
</feature>
<feature type="region of interest" description="Disordered" evidence="6">
    <location>
        <begin position="513"/>
        <end position="2114"/>
    </location>
</feature>
<feature type="compositionally biased region" description="Low complexity" evidence="6">
    <location>
        <begin position="2401"/>
        <end position="2426"/>
    </location>
</feature>
<feature type="region of interest" description="Disordered" evidence="6">
    <location>
        <begin position="2875"/>
        <end position="3595"/>
    </location>
</feature>
<feature type="compositionally biased region" description="Acidic residues" evidence="6">
    <location>
        <begin position="3496"/>
        <end position="3509"/>
    </location>
</feature>
<feature type="compositionally biased region" description="Acidic residues" evidence="6">
    <location>
        <begin position="3610"/>
        <end position="3621"/>
    </location>
</feature>
<feature type="compositionally biased region" description="Polar residues" evidence="6">
    <location>
        <begin position="1185"/>
        <end position="1198"/>
    </location>
</feature>
<feature type="region of interest" description="Disordered" evidence="6">
    <location>
        <begin position="2241"/>
        <end position="2264"/>
    </location>
</feature>
<dbReference type="STRING" id="48698.ENSPFOP00000009914"/>
<feature type="compositionally biased region" description="Acidic residues" evidence="6">
    <location>
        <begin position="3197"/>
        <end position="3216"/>
    </location>
</feature>
<feature type="compositionally biased region" description="Basic and acidic residues" evidence="6">
    <location>
        <begin position="1213"/>
        <end position="1225"/>
    </location>
</feature>
<feature type="compositionally biased region" description="Acidic residues" evidence="6">
    <location>
        <begin position="2449"/>
        <end position="2460"/>
    </location>
</feature>
<feature type="compositionally biased region" description="Acidic residues" evidence="6">
    <location>
        <begin position="3439"/>
        <end position="3451"/>
    </location>
</feature>
<proteinExistence type="predicted"/>
<feature type="compositionally biased region" description="Basic and acidic residues" evidence="6">
    <location>
        <begin position="546"/>
        <end position="555"/>
    </location>
</feature>
<feature type="compositionally biased region" description="Polar residues" evidence="6">
    <location>
        <begin position="588"/>
        <end position="597"/>
    </location>
</feature>
<feature type="compositionally biased region" description="Polar residues" evidence="6">
    <location>
        <begin position="984"/>
        <end position="1002"/>
    </location>
</feature>
<evidence type="ECO:0000313" key="9">
    <source>
        <dbReference type="Proteomes" id="UP000028760"/>
    </source>
</evidence>
<dbReference type="InterPro" id="IPR003533">
    <property type="entry name" value="Doublecortin_dom"/>
</dbReference>
<feature type="compositionally biased region" description="Basic and acidic residues" evidence="6">
    <location>
        <begin position="2796"/>
        <end position="2816"/>
    </location>
</feature>
<evidence type="ECO:0000256" key="1">
    <source>
        <dbReference type="ARBA" id="ARBA00004316"/>
    </source>
</evidence>
<dbReference type="PANTHER" id="PTHR23005:SF3">
    <property type="entry name" value="RETINITIS PIGMENTOSA 1-LIKE 1 PROTEIN"/>
    <property type="match status" value="1"/>
</dbReference>
<feature type="compositionally biased region" description="Low complexity" evidence="6">
    <location>
        <begin position="1102"/>
        <end position="1113"/>
    </location>
</feature>
<feature type="compositionally biased region" description="Basic and acidic residues" evidence="6">
    <location>
        <begin position="1862"/>
        <end position="1874"/>
    </location>
</feature>
<reference evidence="8" key="2">
    <citation type="submission" date="2025-08" db="UniProtKB">
        <authorList>
            <consortium name="Ensembl"/>
        </authorList>
    </citation>
    <scope>IDENTIFICATION</scope>
</reference>
<feature type="compositionally biased region" description="Basic and acidic residues" evidence="6">
    <location>
        <begin position="3217"/>
        <end position="3231"/>
    </location>
</feature>
<feature type="region of interest" description="Disordered" evidence="6">
    <location>
        <begin position="3607"/>
        <end position="3640"/>
    </location>
</feature>
<dbReference type="GO" id="GO:0005930">
    <property type="term" value="C:axoneme"/>
    <property type="evidence" value="ECO:0007669"/>
    <property type="project" value="TreeGrafter"/>
</dbReference>
<feature type="compositionally biased region" description="Basic and acidic residues" evidence="6">
    <location>
        <begin position="3485"/>
        <end position="3495"/>
    </location>
</feature>
<feature type="compositionally biased region" description="Basic and acidic residues" evidence="6">
    <location>
        <begin position="1735"/>
        <end position="1749"/>
    </location>
</feature>
<feature type="compositionally biased region" description="Low complexity" evidence="6">
    <location>
        <begin position="557"/>
        <end position="571"/>
    </location>
</feature>
<keyword evidence="9" id="KW-1185">Reference proteome</keyword>
<dbReference type="GO" id="GO:0035082">
    <property type="term" value="P:axoneme assembly"/>
    <property type="evidence" value="ECO:0007669"/>
    <property type="project" value="TreeGrafter"/>
</dbReference>
<keyword evidence="3" id="KW-0963">Cytoplasm</keyword>
<feature type="compositionally biased region" description="Basic and acidic residues" evidence="6">
    <location>
        <begin position="1016"/>
        <end position="1038"/>
    </location>
</feature>
<feature type="compositionally biased region" description="Polar residues" evidence="6">
    <location>
        <begin position="678"/>
        <end position="698"/>
    </location>
</feature>
<feature type="region of interest" description="Disordered" evidence="6">
    <location>
        <begin position="247"/>
        <end position="281"/>
    </location>
</feature>
<feature type="region of interest" description="Disordered" evidence="6">
    <location>
        <begin position="2142"/>
        <end position="2201"/>
    </location>
</feature>
<feature type="compositionally biased region" description="Basic and acidic residues" evidence="6">
    <location>
        <begin position="2247"/>
        <end position="2259"/>
    </location>
</feature>
<feature type="compositionally biased region" description="Basic and acidic residues" evidence="6">
    <location>
        <begin position="1119"/>
        <end position="1131"/>
    </location>
</feature>
<dbReference type="GO" id="GO:0060041">
    <property type="term" value="P:retina development in camera-type eye"/>
    <property type="evidence" value="ECO:0007669"/>
    <property type="project" value="TreeGrafter"/>
</dbReference>
<feature type="compositionally biased region" description="Low complexity" evidence="6">
    <location>
        <begin position="1836"/>
        <end position="1857"/>
    </location>
</feature>
<feature type="compositionally biased region" description="Acidic residues" evidence="6">
    <location>
        <begin position="3553"/>
        <end position="3570"/>
    </location>
</feature>
<feature type="compositionally biased region" description="Polar residues" evidence="6">
    <location>
        <begin position="1040"/>
        <end position="1052"/>
    </location>
</feature>
<feature type="compositionally biased region" description="Low complexity" evidence="6">
    <location>
        <begin position="1402"/>
        <end position="1414"/>
    </location>
</feature>
<feature type="region of interest" description="Disordered" evidence="6">
    <location>
        <begin position="2567"/>
        <end position="2621"/>
    </location>
</feature>
<feature type="compositionally biased region" description="Polar residues" evidence="6">
    <location>
        <begin position="3630"/>
        <end position="3640"/>
    </location>
</feature>